<dbReference type="InterPro" id="IPR006026">
    <property type="entry name" value="Peptidase_Metallo"/>
</dbReference>
<dbReference type="InterPro" id="IPR001343">
    <property type="entry name" value="Hemolysn_Ca-bd"/>
</dbReference>
<comment type="similarity">
    <text evidence="3">Belongs to the peptidase M10B family.</text>
</comment>
<comment type="cofactor">
    <cofactor evidence="1">
        <name>Ca(2+)</name>
        <dbReference type="ChEBI" id="CHEBI:29108"/>
    </cofactor>
</comment>
<dbReference type="InterPro" id="IPR050557">
    <property type="entry name" value="RTX_toxin/Mannuronan_C5-epim"/>
</dbReference>
<proteinExistence type="inferred from homology"/>
<name>A0ABU3EH62_9RHOB</name>
<dbReference type="Pfam" id="PF00353">
    <property type="entry name" value="HemolysinCabind"/>
    <property type="match status" value="2"/>
</dbReference>
<protein>
    <submittedName>
        <fullName evidence="7">M10 family metallopeptidase</fullName>
    </submittedName>
</protein>
<evidence type="ECO:0000256" key="5">
    <source>
        <dbReference type="ARBA" id="ARBA00022737"/>
    </source>
</evidence>
<dbReference type="InterPro" id="IPR018511">
    <property type="entry name" value="Hemolysin-typ_Ca-bd_CS"/>
</dbReference>
<reference evidence="8" key="1">
    <citation type="submission" date="2023-07" db="EMBL/GenBank/DDBJ databases">
        <title>Characterization of two Paracoccaceae strains isolated from Phycosphere and proposal of Xinfangfangia lacusdiani sp. nov.</title>
        <authorList>
            <person name="Deng Y."/>
            <person name="Zhang Y.Q."/>
        </authorList>
    </citation>
    <scope>NUCLEOTIDE SEQUENCE [LARGE SCALE GENOMIC DNA]</scope>
    <source>
        <strain evidence="8">CPCC 101403</strain>
    </source>
</reference>
<dbReference type="PRINTS" id="PR00313">
    <property type="entry name" value="CABNDNGRPT"/>
</dbReference>
<dbReference type="SUPFAM" id="SSF55486">
    <property type="entry name" value="Metalloproteases ('zincins'), catalytic domain"/>
    <property type="match status" value="1"/>
</dbReference>
<evidence type="ECO:0000256" key="2">
    <source>
        <dbReference type="ARBA" id="ARBA00004613"/>
    </source>
</evidence>
<dbReference type="InterPro" id="IPR011049">
    <property type="entry name" value="Serralysin-like_metalloprot_C"/>
</dbReference>
<dbReference type="InterPro" id="IPR024079">
    <property type="entry name" value="MetalloPept_cat_dom_sf"/>
</dbReference>
<dbReference type="SUPFAM" id="SSF51120">
    <property type="entry name" value="beta-Roll"/>
    <property type="match status" value="2"/>
</dbReference>
<sequence length="647" mass="67769">MTLATDLLRDAILGSATSQYVPRAVRVEGTDARANTTTTHTMSVGDTFNGSIGRGGDADWVRVNLQPGVYVVTLNGNGANALSDPYLRIHSANGAVIASNDDGGSGLNSRAVVTIAQAGTYYLDAAAYSWSDSGGYSLRITTNTVPTYTIPQIARQLTDGFWQDRGETRRAFDVDPGEVLKVDISGLTADGRRLAVAALQAWTDATGIRFNTNPASGTADIVIDDRYSGAYATSTTFGGTIDSSSVNIGLDWLRAYGSGFATYSFQTYIHEIGHALGLGHAGNYNGSASFGVDNLFRNDSWQASVMSYFSQDENPYIHADTAFVTSAMMADVAAMRVLYGHADLRMGNTIYGEHSNAGGNYTRISNLLASPATRNDITFTIVDDGGVDTLDLRSDTTNQRIVMAGGGISDAYGLVGNISIMTDTRLENLQAGSGNDRVSGNAFNNTIWGNAGNDVLNGGGGNDTLIGGAGRDTLVGGIGNDVYHVDALDVIVEQANGGVDLVNSAASFTLGTALEQLRLTGTAAINGTGNAEANVIYGNANANQLRGLGGNDMLSGNAGNDSLWGGAGADVFLFNAGRDRIMDFQNDIDTIQIDDALWGGAPRSVAQVLRLATVADGDVVFNFGNGHSLTVENLTNIQALANDLIII</sequence>
<dbReference type="Pfam" id="PF08548">
    <property type="entry name" value="Peptidase_M10_C"/>
    <property type="match status" value="1"/>
</dbReference>
<evidence type="ECO:0000259" key="6">
    <source>
        <dbReference type="SMART" id="SM00235"/>
    </source>
</evidence>
<keyword evidence="8" id="KW-1185">Reference proteome</keyword>
<dbReference type="PANTHER" id="PTHR38340:SF1">
    <property type="entry name" value="S-LAYER PROTEIN"/>
    <property type="match status" value="1"/>
</dbReference>
<dbReference type="InterPro" id="IPR013858">
    <property type="entry name" value="Peptidase_M10B_C"/>
</dbReference>
<dbReference type="PANTHER" id="PTHR38340">
    <property type="entry name" value="S-LAYER PROTEIN"/>
    <property type="match status" value="1"/>
</dbReference>
<dbReference type="Gene3D" id="2.150.10.10">
    <property type="entry name" value="Serralysin-like metalloprotease, C-terminal"/>
    <property type="match status" value="1"/>
</dbReference>
<dbReference type="PROSITE" id="PS00330">
    <property type="entry name" value="HEMOLYSIN_CALCIUM"/>
    <property type="match status" value="3"/>
</dbReference>
<evidence type="ECO:0000313" key="7">
    <source>
        <dbReference type="EMBL" id="MDT1063587.1"/>
    </source>
</evidence>
<organism evidence="7 8">
    <name type="scientific">Paracoccus broussonetiae</name>
    <dbReference type="NCBI Taxonomy" id="3075834"/>
    <lineage>
        <taxon>Bacteria</taxon>
        <taxon>Pseudomonadati</taxon>
        <taxon>Pseudomonadota</taxon>
        <taxon>Alphaproteobacteria</taxon>
        <taxon>Rhodobacterales</taxon>
        <taxon>Paracoccaceae</taxon>
        <taxon>Paracoccus</taxon>
    </lineage>
</organism>
<dbReference type="SUPFAM" id="SSF89260">
    <property type="entry name" value="Collagen-binding domain"/>
    <property type="match status" value="1"/>
</dbReference>
<keyword evidence="4" id="KW-0964">Secreted</keyword>
<feature type="domain" description="Peptidase metallopeptidase" evidence="6">
    <location>
        <begin position="171"/>
        <end position="311"/>
    </location>
</feature>
<dbReference type="EMBL" id="JAVRQI010000013">
    <property type="protein sequence ID" value="MDT1063587.1"/>
    <property type="molecule type" value="Genomic_DNA"/>
</dbReference>
<dbReference type="SMART" id="SM00235">
    <property type="entry name" value="ZnMc"/>
    <property type="match status" value="1"/>
</dbReference>
<dbReference type="Gene3D" id="3.40.390.10">
    <property type="entry name" value="Collagenase (Catalytic Domain)"/>
    <property type="match status" value="1"/>
</dbReference>
<dbReference type="Proteomes" id="UP001251085">
    <property type="component" value="Unassembled WGS sequence"/>
</dbReference>
<comment type="subcellular location">
    <subcellularLocation>
        <location evidence="2">Secreted</location>
    </subcellularLocation>
</comment>
<dbReference type="Gene3D" id="2.60.120.380">
    <property type="match status" value="1"/>
</dbReference>
<dbReference type="RefSeq" id="WP_311760674.1">
    <property type="nucleotide sequence ID" value="NZ_JAVRQI010000013.1"/>
</dbReference>
<dbReference type="InterPro" id="IPR034033">
    <property type="entry name" value="Serralysin-like"/>
</dbReference>
<evidence type="ECO:0000313" key="8">
    <source>
        <dbReference type="Proteomes" id="UP001251085"/>
    </source>
</evidence>
<accession>A0ABU3EH62</accession>
<evidence type="ECO:0000256" key="1">
    <source>
        <dbReference type="ARBA" id="ARBA00001913"/>
    </source>
</evidence>
<evidence type="ECO:0000256" key="3">
    <source>
        <dbReference type="ARBA" id="ARBA00009490"/>
    </source>
</evidence>
<dbReference type="CDD" id="cd04277">
    <property type="entry name" value="ZnMc_serralysin_like"/>
    <property type="match status" value="1"/>
</dbReference>
<gene>
    <name evidence="7" type="ORF">RM190_17065</name>
</gene>
<comment type="caution">
    <text evidence="7">The sequence shown here is derived from an EMBL/GenBank/DDBJ whole genome shotgun (WGS) entry which is preliminary data.</text>
</comment>
<evidence type="ECO:0000256" key="4">
    <source>
        <dbReference type="ARBA" id="ARBA00022525"/>
    </source>
</evidence>
<keyword evidence="5" id="KW-0677">Repeat</keyword>